<dbReference type="PROSITE" id="PS51733">
    <property type="entry name" value="BPL_LPL_CATALYTIC"/>
    <property type="match status" value="1"/>
</dbReference>
<organism evidence="8 9">
    <name type="scientific">SAR86 cluster bacterium</name>
    <dbReference type="NCBI Taxonomy" id="2030880"/>
    <lineage>
        <taxon>Bacteria</taxon>
        <taxon>Pseudomonadati</taxon>
        <taxon>Pseudomonadota</taxon>
        <taxon>Gammaproteobacteria</taxon>
        <taxon>SAR86 cluster</taxon>
    </lineage>
</organism>
<evidence type="ECO:0000256" key="4">
    <source>
        <dbReference type="ARBA" id="ARBA00023267"/>
    </source>
</evidence>
<dbReference type="EC" id="6.3.4.15" evidence="5"/>
<dbReference type="InterPro" id="IPR003142">
    <property type="entry name" value="BPL_C"/>
</dbReference>
<accession>A0A2A5B548</accession>
<evidence type="ECO:0000256" key="6">
    <source>
        <dbReference type="ARBA" id="ARBA00047846"/>
    </source>
</evidence>
<comment type="catalytic activity">
    <reaction evidence="6">
        <text>biotin + L-lysyl-[protein] + ATP = N(6)-biotinyl-L-lysyl-[protein] + AMP + diphosphate + H(+)</text>
        <dbReference type="Rhea" id="RHEA:11756"/>
        <dbReference type="Rhea" id="RHEA-COMP:9752"/>
        <dbReference type="Rhea" id="RHEA-COMP:10505"/>
        <dbReference type="ChEBI" id="CHEBI:15378"/>
        <dbReference type="ChEBI" id="CHEBI:29969"/>
        <dbReference type="ChEBI" id="CHEBI:30616"/>
        <dbReference type="ChEBI" id="CHEBI:33019"/>
        <dbReference type="ChEBI" id="CHEBI:57586"/>
        <dbReference type="ChEBI" id="CHEBI:83144"/>
        <dbReference type="ChEBI" id="CHEBI:456215"/>
        <dbReference type="EC" id="6.3.4.15"/>
    </reaction>
</comment>
<dbReference type="GO" id="GO:0005737">
    <property type="term" value="C:cytoplasm"/>
    <property type="evidence" value="ECO:0007669"/>
    <property type="project" value="TreeGrafter"/>
</dbReference>
<reference evidence="9" key="1">
    <citation type="submission" date="2017-08" db="EMBL/GenBank/DDBJ databases">
        <title>A dynamic microbial community with high functional redundancy inhabits the cold, oxic subseafloor aquifer.</title>
        <authorList>
            <person name="Tully B.J."/>
            <person name="Wheat C.G."/>
            <person name="Glazer B.T."/>
            <person name="Huber J.A."/>
        </authorList>
    </citation>
    <scope>NUCLEOTIDE SEQUENCE [LARGE SCALE GENOMIC DNA]</scope>
</reference>
<dbReference type="AlphaFoldDB" id="A0A2A5B548"/>
<dbReference type="EMBL" id="NVVJ01000011">
    <property type="protein sequence ID" value="PCJ26441.1"/>
    <property type="molecule type" value="Genomic_DNA"/>
</dbReference>
<dbReference type="GO" id="GO:0004077">
    <property type="term" value="F:biotin--[biotin carboxyl-carrier protein] ligase activity"/>
    <property type="evidence" value="ECO:0007669"/>
    <property type="project" value="UniProtKB-EC"/>
</dbReference>
<evidence type="ECO:0000256" key="3">
    <source>
        <dbReference type="ARBA" id="ARBA00022840"/>
    </source>
</evidence>
<keyword evidence="2" id="KW-0547">Nucleotide-binding</keyword>
<dbReference type="InterPro" id="IPR045864">
    <property type="entry name" value="aa-tRNA-synth_II/BPL/LPL"/>
</dbReference>
<dbReference type="InterPro" id="IPR004143">
    <property type="entry name" value="BPL_LPL_catalytic"/>
</dbReference>
<evidence type="ECO:0000256" key="1">
    <source>
        <dbReference type="ARBA" id="ARBA00022598"/>
    </source>
</evidence>
<comment type="caution">
    <text evidence="8">The sequence shown here is derived from an EMBL/GenBank/DDBJ whole genome shotgun (WGS) entry which is preliminary data.</text>
</comment>
<dbReference type="InterPro" id="IPR008988">
    <property type="entry name" value="Transcriptional_repressor_C"/>
</dbReference>
<dbReference type="Gene3D" id="2.30.30.100">
    <property type="match status" value="1"/>
</dbReference>
<dbReference type="Proteomes" id="UP000218327">
    <property type="component" value="Unassembled WGS sequence"/>
</dbReference>
<evidence type="ECO:0000256" key="5">
    <source>
        <dbReference type="ARBA" id="ARBA00024227"/>
    </source>
</evidence>
<dbReference type="Gene3D" id="3.30.930.10">
    <property type="entry name" value="Bira Bifunctional Protein, Domain 2"/>
    <property type="match status" value="1"/>
</dbReference>
<dbReference type="InterPro" id="IPR004408">
    <property type="entry name" value="Biotin_CoA_COase_ligase"/>
</dbReference>
<dbReference type="CDD" id="cd16442">
    <property type="entry name" value="BPL"/>
    <property type="match status" value="1"/>
</dbReference>
<dbReference type="SUPFAM" id="SSF50037">
    <property type="entry name" value="C-terminal domain of transcriptional repressors"/>
    <property type="match status" value="1"/>
</dbReference>
<dbReference type="PANTHER" id="PTHR12835:SF5">
    <property type="entry name" value="BIOTIN--PROTEIN LIGASE"/>
    <property type="match status" value="1"/>
</dbReference>
<dbReference type="NCBIfam" id="TIGR00121">
    <property type="entry name" value="birA_ligase"/>
    <property type="match status" value="1"/>
</dbReference>
<feature type="domain" description="BPL/LPL catalytic" evidence="7">
    <location>
        <begin position="16"/>
        <end position="195"/>
    </location>
</feature>
<protein>
    <recommendedName>
        <fullName evidence="5">biotin--[biotin carboxyl-carrier protein] ligase</fullName>
        <ecNumber evidence="5">6.3.4.15</ecNumber>
    </recommendedName>
</protein>
<dbReference type="Pfam" id="PF02237">
    <property type="entry name" value="BPL_C"/>
    <property type="match status" value="1"/>
</dbReference>
<keyword evidence="1 8" id="KW-0436">Ligase</keyword>
<evidence type="ECO:0000313" key="9">
    <source>
        <dbReference type="Proteomes" id="UP000218327"/>
    </source>
</evidence>
<dbReference type="PANTHER" id="PTHR12835">
    <property type="entry name" value="BIOTIN PROTEIN LIGASE"/>
    <property type="match status" value="1"/>
</dbReference>
<gene>
    <name evidence="8" type="ORF">COA96_05420</name>
</gene>
<dbReference type="SUPFAM" id="SSF55681">
    <property type="entry name" value="Class II aaRS and biotin synthetases"/>
    <property type="match status" value="1"/>
</dbReference>
<dbReference type="GO" id="GO:0005524">
    <property type="term" value="F:ATP binding"/>
    <property type="evidence" value="ECO:0007669"/>
    <property type="project" value="UniProtKB-KW"/>
</dbReference>
<sequence>MRKSVIQELLSVESTELLSEIQIFDEIDSTNVEAIRQIRSGNSSNCLILAKAQSAGRGRRGRNWASPPEAGIYMSMVRQFTLPPNALQALSLVTALSVKSALEKMKVQGLKLKWPNDILFEKKKLAGILLELQQQEERCHVVFGIGLNIALPQEVGKSIGRPVTDIVSITGLKPDLNMTVAAIVNELCINLTKFEQSGFSSFTDSWNESDCYFHSDVVIQNGERSTIGKSLGVDSNGALLLQTATGKQLINGGEVFPSLRELPT</sequence>
<evidence type="ECO:0000256" key="2">
    <source>
        <dbReference type="ARBA" id="ARBA00022741"/>
    </source>
</evidence>
<evidence type="ECO:0000259" key="7">
    <source>
        <dbReference type="PROSITE" id="PS51733"/>
    </source>
</evidence>
<keyword evidence="4" id="KW-0092">Biotin</keyword>
<keyword evidence="3" id="KW-0067">ATP-binding</keyword>
<proteinExistence type="predicted"/>
<evidence type="ECO:0000313" key="8">
    <source>
        <dbReference type="EMBL" id="PCJ26441.1"/>
    </source>
</evidence>
<name>A0A2A5B548_9GAMM</name>
<dbReference type="Pfam" id="PF03099">
    <property type="entry name" value="BPL_LplA_LipB"/>
    <property type="match status" value="1"/>
</dbReference>